<dbReference type="RefSeq" id="WP_133959209.1">
    <property type="nucleotide sequence ID" value="NZ_SORI01000035.1"/>
</dbReference>
<proteinExistence type="predicted"/>
<dbReference type="Proteomes" id="UP000295066">
    <property type="component" value="Unassembled WGS sequence"/>
</dbReference>
<feature type="chain" id="PRO_5020444247" description="Spy/CpxP family protein refolding chaperone" evidence="1">
    <location>
        <begin position="26"/>
        <end position="196"/>
    </location>
</feature>
<accession>A0A4R8LX05</accession>
<keyword evidence="3" id="KW-1185">Reference proteome</keyword>
<evidence type="ECO:0000313" key="3">
    <source>
        <dbReference type="Proteomes" id="UP000295066"/>
    </source>
</evidence>
<name>A0A4R8LX05_9BACT</name>
<protein>
    <recommendedName>
        <fullName evidence="4">Spy/CpxP family protein refolding chaperone</fullName>
    </recommendedName>
</protein>
<organism evidence="2 3">
    <name type="scientific">Aminivibrio pyruvatiphilus</name>
    <dbReference type="NCBI Taxonomy" id="1005740"/>
    <lineage>
        <taxon>Bacteria</taxon>
        <taxon>Thermotogati</taxon>
        <taxon>Synergistota</taxon>
        <taxon>Synergistia</taxon>
        <taxon>Synergistales</taxon>
        <taxon>Aminobacteriaceae</taxon>
        <taxon>Aminivibrio</taxon>
    </lineage>
</organism>
<keyword evidence="1" id="KW-0732">Signal</keyword>
<evidence type="ECO:0000256" key="1">
    <source>
        <dbReference type="SAM" id="SignalP"/>
    </source>
</evidence>
<evidence type="ECO:0000313" key="2">
    <source>
        <dbReference type="EMBL" id="TDY52598.1"/>
    </source>
</evidence>
<gene>
    <name evidence="2" type="ORF">C8D99_1351</name>
</gene>
<feature type="signal peptide" evidence="1">
    <location>
        <begin position="1"/>
        <end position="25"/>
    </location>
</feature>
<comment type="caution">
    <text evidence="2">The sequence shown here is derived from an EMBL/GenBank/DDBJ whole genome shotgun (WGS) entry which is preliminary data.</text>
</comment>
<sequence>MKRMNGTIAAVVCAAVLLTAGSALAWGGRGGKATGGQQGMMNQQNAQTQFQPGQRMMNPGMNPRMSGPMANRQMMGRGGNFGGRCAAGNQQQMMGRRGSFGNNRGPAGNQQMMGRRGNFGNGGRMGMWASVEIPQEIKDKQTEMAKLSLEMRNEMGKKPIDRTKIEELYKKRVELRNELSGWRMQQRLDMVEKLQK</sequence>
<evidence type="ECO:0008006" key="4">
    <source>
        <dbReference type="Google" id="ProtNLM"/>
    </source>
</evidence>
<dbReference type="EMBL" id="SORI01000035">
    <property type="protein sequence ID" value="TDY52598.1"/>
    <property type="molecule type" value="Genomic_DNA"/>
</dbReference>
<dbReference type="AlphaFoldDB" id="A0A4R8LX05"/>
<reference evidence="2 3" key="1">
    <citation type="submission" date="2019-03" db="EMBL/GenBank/DDBJ databases">
        <title>Genomic Encyclopedia of Type Strains, Phase IV (KMG-IV): sequencing the most valuable type-strain genomes for metagenomic binning, comparative biology and taxonomic classification.</title>
        <authorList>
            <person name="Goeker M."/>
        </authorList>
    </citation>
    <scope>NUCLEOTIDE SEQUENCE [LARGE SCALE GENOMIC DNA]</scope>
    <source>
        <strain evidence="2 3">DSM 25964</strain>
    </source>
</reference>